<dbReference type="InterPro" id="IPR050267">
    <property type="entry name" value="Anti-sigma-factor_SerPK"/>
</dbReference>
<dbReference type="Proteomes" id="UP000805614">
    <property type="component" value="Unassembled WGS sequence"/>
</dbReference>
<dbReference type="InterPro" id="IPR036890">
    <property type="entry name" value="HATPase_C_sf"/>
</dbReference>
<dbReference type="InterPro" id="IPR003594">
    <property type="entry name" value="HATPase_dom"/>
</dbReference>
<dbReference type="GO" id="GO:0005524">
    <property type="term" value="F:ATP binding"/>
    <property type="evidence" value="ECO:0007669"/>
    <property type="project" value="UniProtKB-KW"/>
</dbReference>
<evidence type="ECO:0000256" key="1">
    <source>
        <dbReference type="ARBA" id="ARBA00022527"/>
    </source>
</evidence>
<dbReference type="SUPFAM" id="SSF55874">
    <property type="entry name" value="ATPase domain of HSP90 chaperone/DNA topoisomerase II/histidine kinase"/>
    <property type="match status" value="1"/>
</dbReference>
<reference evidence="4 5" key="1">
    <citation type="submission" date="2020-06" db="EMBL/GenBank/DDBJ databases">
        <title>Actinomadura xiongansis sp. nov., isolated from soil of Baiyangdian.</title>
        <authorList>
            <person name="Zhang X."/>
        </authorList>
    </citation>
    <scope>NUCLEOTIDE SEQUENCE [LARGE SCALE GENOMIC DNA]</scope>
    <source>
        <strain evidence="4 5">HBUM206468</strain>
    </source>
</reference>
<sequence length="163" mass="17696">MDAAPYRDSDVVTSGSPADSAAGPCGGYRGLSAPPLLERKIFPGIPSSVGDVRHFLREVLGADHPALDRIEVCASELVTNCILHTDSDKGGHVLVAVHVRADRLRIYVVDEGGACTEPQMRRSGFAESGHGLHLVEELADGWRTQLDDEGRTTWFDIRLQAHR</sequence>
<feature type="domain" description="Histidine kinase/HSP90-like ATPase" evidence="3">
    <location>
        <begin position="46"/>
        <end position="155"/>
    </location>
</feature>
<evidence type="ECO:0000256" key="2">
    <source>
        <dbReference type="SAM" id="MobiDB-lite"/>
    </source>
</evidence>
<dbReference type="EMBL" id="JABVEC010000009">
    <property type="protein sequence ID" value="MBC6466687.1"/>
    <property type="molecule type" value="Genomic_DNA"/>
</dbReference>
<dbReference type="Gene3D" id="3.30.565.10">
    <property type="entry name" value="Histidine kinase-like ATPase, C-terminal domain"/>
    <property type="match status" value="1"/>
</dbReference>
<keyword evidence="1" id="KW-0418">Kinase</keyword>
<keyword evidence="4" id="KW-0547">Nucleotide-binding</keyword>
<dbReference type="CDD" id="cd16936">
    <property type="entry name" value="HATPase_RsbW-like"/>
    <property type="match status" value="1"/>
</dbReference>
<evidence type="ECO:0000259" key="3">
    <source>
        <dbReference type="Pfam" id="PF13581"/>
    </source>
</evidence>
<feature type="region of interest" description="Disordered" evidence="2">
    <location>
        <begin position="1"/>
        <end position="26"/>
    </location>
</feature>
<accession>A0ABR7LPA0</accession>
<gene>
    <name evidence="4" type="ORF">HKK74_14410</name>
</gene>
<feature type="compositionally biased region" description="Basic and acidic residues" evidence="2">
    <location>
        <begin position="1"/>
        <end position="10"/>
    </location>
</feature>
<name>A0ABR7LPA0_9ACTN</name>
<protein>
    <submittedName>
        <fullName evidence="4">ATP-binding protein</fullName>
    </submittedName>
</protein>
<evidence type="ECO:0000313" key="4">
    <source>
        <dbReference type="EMBL" id="MBC6466687.1"/>
    </source>
</evidence>
<keyword evidence="5" id="KW-1185">Reference proteome</keyword>
<keyword evidence="1" id="KW-0808">Transferase</keyword>
<dbReference type="PANTHER" id="PTHR35526:SF3">
    <property type="entry name" value="ANTI-SIGMA-F FACTOR RSBW"/>
    <property type="match status" value="1"/>
</dbReference>
<proteinExistence type="predicted"/>
<dbReference type="Pfam" id="PF13581">
    <property type="entry name" value="HATPase_c_2"/>
    <property type="match status" value="1"/>
</dbReference>
<comment type="caution">
    <text evidence="4">The sequence shown here is derived from an EMBL/GenBank/DDBJ whole genome shotgun (WGS) entry which is preliminary data.</text>
</comment>
<keyword evidence="4" id="KW-0067">ATP-binding</keyword>
<keyword evidence="1" id="KW-0723">Serine/threonine-protein kinase</keyword>
<dbReference type="PANTHER" id="PTHR35526">
    <property type="entry name" value="ANTI-SIGMA-F FACTOR RSBW-RELATED"/>
    <property type="match status" value="1"/>
</dbReference>
<organism evidence="4 5">
    <name type="scientific">Actinomadura alba</name>
    <dbReference type="NCBI Taxonomy" id="406431"/>
    <lineage>
        <taxon>Bacteria</taxon>
        <taxon>Bacillati</taxon>
        <taxon>Actinomycetota</taxon>
        <taxon>Actinomycetes</taxon>
        <taxon>Streptosporangiales</taxon>
        <taxon>Thermomonosporaceae</taxon>
        <taxon>Actinomadura</taxon>
    </lineage>
</organism>
<dbReference type="RefSeq" id="WP_187243699.1">
    <property type="nucleotide sequence ID" value="NZ_BAAAOK010000013.1"/>
</dbReference>
<evidence type="ECO:0000313" key="5">
    <source>
        <dbReference type="Proteomes" id="UP000805614"/>
    </source>
</evidence>